<keyword evidence="2" id="KW-1185">Reference proteome</keyword>
<evidence type="ECO:0000313" key="2">
    <source>
        <dbReference type="Proteomes" id="UP001501842"/>
    </source>
</evidence>
<organism evidence="1 2">
    <name type="scientific">Actinocorallia aurantiaca</name>
    <dbReference type="NCBI Taxonomy" id="46204"/>
    <lineage>
        <taxon>Bacteria</taxon>
        <taxon>Bacillati</taxon>
        <taxon>Actinomycetota</taxon>
        <taxon>Actinomycetes</taxon>
        <taxon>Streptosporangiales</taxon>
        <taxon>Thermomonosporaceae</taxon>
        <taxon>Actinocorallia</taxon>
    </lineage>
</organism>
<dbReference type="EMBL" id="BAAATZ010000034">
    <property type="protein sequence ID" value="GAA2737217.1"/>
    <property type="molecule type" value="Genomic_DNA"/>
</dbReference>
<name>A0ABP6H5B4_9ACTN</name>
<dbReference type="Proteomes" id="UP001501842">
    <property type="component" value="Unassembled WGS sequence"/>
</dbReference>
<proteinExistence type="predicted"/>
<comment type="caution">
    <text evidence="1">The sequence shown here is derived from an EMBL/GenBank/DDBJ whole genome shotgun (WGS) entry which is preliminary data.</text>
</comment>
<accession>A0ABP6H5B4</accession>
<reference evidence="2" key="1">
    <citation type="journal article" date="2019" name="Int. J. Syst. Evol. Microbiol.">
        <title>The Global Catalogue of Microorganisms (GCM) 10K type strain sequencing project: providing services to taxonomists for standard genome sequencing and annotation.</title>
        <authorList>
            <consortium name="The Broad Institute Genomics Platform"/>
            <consortium name="The Broad Institute Genome Sequencing Center for Infectious Disease"/>
            <person name="Wu L."/>
            <person name="Ma J."/>
        </authorList>
    </citation>
    <scope>NUCLEOTIDE SEQUENCE [LARGE SCALE GENOMIC DNA]</scope>
    <source>
        <strain evidence="2">JCM 8201</strain>
    </source>
</reference>
<protein>
    <submittedName>
        <fullName evidence="1">Uncharacterized protein</fullName>
    </submittedName>
</protein>
<evidence type="ECO:0000313" key="1">
    <source>
        <dbReference type="EMBL" id="GAA2737217.1"/>
    </source>
</evidence>
<sequence>MWDVMLQDDSGSRVKIAGHPTRISALAQMLTLESAAAQQQHYLVEGPGTPELATNRDLYLHVLRTGRDARAASWSLSAFLRSLWKVSAGLRTRASLSPDEVGALFAAAGSTPPPPFDPAWSGKDLSLTGDPETYADWERVLLSQIADLEDFVTHPSSRDAKGVQAPRPAGTGARPTPALWRNFDPAAYAECAVAGSFGGWHRDDGARVPRTGAPDHSPVRELPDITWRELSRLIVCGQIFE</sequence>
<gene>
    <name evidence="1" type="ORF">GCM10010439_66370</name>
</gene>